<protein>
    <submittedName>
        <fullName evidence="1">Uncharacterized protein</fullName>
    </submittedName>
</protein>
<name>A0A378WVL7_9NOCA</name>
<proteinExistence type="predicted"/>
<dbReference type="RefSeq" id="WP_157126578.1">
    <property type="nucleotide sequence ID" value="NZ_JAJFOE010000001.1"/>
</dbReference>
<dbReference type="Proteomes" id="UP000255082">
    <property type="component" value="Unassembled WGS sequence"/>
</dbReference>
<dbReference type="EMBL" id="UGRU01000001">
    <property type="protein sequence ID" value="SUA44787.1"/>
    <property type="molecule type" value="Genomic_DNA"/>
</dbReference>
<evidence type="ECO:0000313" key="2">
    <source>
        <dbReference type="Proteomes" id="UP000255082"/>
    </source>
</evidence>
<accession>A0A378WVL7</accession>
<dbReference type="AlphaFoldDB" id="A0A378WVL7"/>
<reference evidence="1 2" key="1">
    <citation type="submission" date="2018-06" db="EMBL/GenBank/DDBJ databases">
        <authorList>
            <consortium name="Pathogen Informatics"/>
            <person name="Doyle S."/>
        </authorList>
    </citation>
    <scope>NUCLEOTIDE SEQUENCE [LARGE SCALE GENOMIC DNA]</scope>
    <source>
        <strain evidence="1 2">NCTC13184</strain>
    </source>
</reference>
<sequence length="46" mass="4702">MAGYSGAPFARELGIRPGSRVLLANAPSGFALEPLGSDGTENHDMA</sequence>
<organism evidence="1 2">
    <name type="scientific">Nocardia africana</name>
    <dbReference type="NCBI Taxonomy" id="134964"/>
    <lineage>
        <taxon>Bacteria</taxon>
        <taxon>Bacillati</taxon>
        <taxon>Actinomycetota</taxon>
        <taxon>Actinomycetes</taxon>
        <taxon>Mycobacteriales</taxon>
        <taxon>Nocardiaceae</taxon>
        <taxon>Nocardia</taxon>
    </lineage>
</organism>
<gene>
    <name evidence="1" type="ORF">NCTC13184_03307</name>
</gene>
<evidence type="ECO:0000313" key="1">
    <source>
        <dbReference type="EMBL" id="SUA44787.1"/>
    </source>
</evidence>